<protein>
    <submittedName>
        <fullName evidence="2">DMT family protein</fullName>
    </submittedName>
</protein>
<dbReference type="InterPro" id="IPR007437">
    <property type="entry name" value="DUF486"/>
</dbReference>
<sequence length="116" mass="12685">MNWNLFAPIGLLAGSNVLMNIAWYGHLKFPARALWLAILVSWGIALFEYSLAVPANRIGAKAYSLAELKTTQEVMSLLTFLGVAWFLFDQKPGISQIVGFILIGLGALFVFKAPLG</sequence>
<keyword evidence="1" id="KW-1133">Transmembrane helix</keyword>
<dbReference type="PANTHER" id="PTHR38482:SF1">
    <property type="entry name" value="DMT FAMILY PROTEIN"/>
    <property type="match status" value="1"/>
</dbReference>
<dbReference type="PANTHER" id="PTHR38482">
    <property type="entry name" value="DMT FAMILY PROTEIN"/>
    <property type="match status" value="1"/>
</dbReference>
<dbReference type="EMBL" id="CP119316">
    <property type="protein sequence ID" value="WEK46798.1"/>
    <property type="molecule type" value="Genomic_DNA"/>
</dbReference>
<evidence type="ECO:0000313" key="2">
    <source>
        <dbReference type="EMBL" id="WEK46798.1"/>
    </source>
</evidence>
<dbReference type="AlphaFoldDB" id="A0AAJ5X5D5"/>
<gene>
    <name evidence="2" type="ORF">P0Y56_00480</name>
</gene>
<dbReference type="PIRSF" id="PIRSF021239">
    <property type="entry name" value="UCP021239"/>
    <property type="match status" value="1"/>
</dbReference>
<reference evidence="2" key="1">
    <citation type="submission" date="2023-03" db="EMBL/GenBank/DDBJ databases">
        <title>Andean soil-derived lignocellulolytic bacterial consortium as a source of novel taxa and putative plastic-active enzymes.</title>
        <authorList>
            <person name="Diaz-Garcia L."/>
            <person name="Chuvochina M."/>
            <person name="Feuerriegel G."/>
            <person name="Bunk B."/>
            <person name="Sproer C."/>
            <person name="Streit W.R."/>
            <person name="Rodriguez L.M."/>
            <person name="Overmann J."/>
            <person name="Jimenez D.J."/>
        </authorList>
    </citation>
    <scope>NUCLEOTIDE SEQUENCE</scope>
    <source>
        <strain evidence="2">MAG 26</strain>
    </source>
</reference>
<organism evidence="2 3">
    <name type="scientific">Candidatus Andeanibacterium colombiense</name>
    <dbReference type="NCBI Taxonomy" id="3121345"/>
    <lineage>
        <taxon>Bacteria</taxon>
        <taxon>Pseudomonadati</taxon>
        <taxon>Pseudomonadota</taxon>
        <taxon>Alphaproteobacteria</taxon>
        <taxon>Sphingomonadales</taxon>
        <taxon>Sphingomonadaceae</taxon>
        <taxon>Candidatus Andeanibacterium</taxon>
    </lineage>
</organism>
<feature type="transmembrane region" description="Helical" evidence="1">
    <location>
        <begin position="33"/>
        <end position="52"/>
    </location>
</feature>
<accession>A0AAJ5X5D5</accession>
<feature type="transmembrane region" description="Helical" evidence="1">
    <location>
        <begin position="97"/>
        <end position="115"/>
    </location>
</feature>
<proteinExistence type="predicted"/>
<dbReference type="KEGG" id="acob:P0Y56_00480"/>
<feature type="transmembrane region" description="Helical" evidence="1">
    <location>
        <begin position="72"/>
        <end position="88"/>
    </location>
</feature>
<dbReference type="Proteomes" id="UP001218362">
    <property type="component" value="Chromosome"/>
</dbReference>
<evidence type="ECO:0000313" key="3">
    <source>
        <dbReference type="Proteomes" id="UP001218362"/>
    </source>
</evidence>
<evidence type="ECO:0000256" key="1">
    <source>
        <dbReference type="SAM" id="Phobius"/>
    </source>
</evidence>
<feature type="transmembrane region" description="Helical" evidence="1">
    <location>
        <begin position="6"/>
        <end position="26"/>
    </location>
</feature>
<name>A0AAJ5X5D5_9SPHN</name>
<dbReference type="Pfam" id="PF04342">
    <property type="entry name" value="DMT_6"/>
    <property type="match status" value="1"/>
</dbReference>
<keyword evidence="1" id="KW-0472">Membrane</keyword>
<keyword evidence="1" id="KW-0812">Transmembrane</keyword>